<comment type="caution">
    <text evidence="6">The sequence shown here is derived from an EMBL/GenBank/DDBJ whole genome shotgun (WGS) entry which is preliminary data.</text>
</comment>
<dbReference type="CDD" id="cd16926">
    <property type="entry name" value="HATPase_MutL-MLH-PMS-like"/>
    <property type="match status" value="1"/>
</dbReference>
<dbReference type="FunFam" id="3.30.565.10:FF:000014">
    <property type="entry name" value="Mismatch repair endonuclease pms1, putative"/>
    <property type="match status" value="1"/>
</dbReference>
<dbReference type="InterPro" id="IPR002099">
    <property type="entry name" value="MutL/Mlh/PMS"/>
</dbReference>
<dbReference type="InterPro" id="IPR036890">
    <property type="entry name" value="HATPase_C_sf"/>
</dbReference>
<keyword evidence="6" id="KW-0540">Nuclease</keyword>
<dbReference type="EMBL" id="WJQU01000001">
    <property type="protein sequence ID" value="KAJ6646838.1"/>
    <property type="molecule type" value="Genomic_DNA"/>
</dbReference>
<dbReference type="InterPro" id="IPR014762">
    <property type="entry name" value="DNA_mismatch_repair_CS"/>
</dbReference>
<organism evidence="6 7">
    <name type="scientific">Pseudolycoriella hygida</name>
    <dbReference type="NCBI Taxonomy" id="35572"/>
    <lineage>
        <taxon>Eukaryota</taxon>
        <taxon>Metazoa</taxon>
        <taxon>Ecdysozoa</taxon>
        <taxon>Arthropoda</taxon>
        <taxon>Hexapoda</taxon>
        <taxon>Insecta</taxon>
        <taxon>Pterygota</taxon>
        <taxon>Neoptera</taxon>
        <taxon>Endopterygota</taxon>
        <taxon>Diptera</taxon>
        <taxon>Nematocera</taxon>
        <taxon>Sciaroidea</taxon>
        <taxon>Sciaridae</taxon>
        <taxon>Pseudolycoriella</taxon>
    </lineage>
</organism>
<feature type="domain" description="DNA mismatch repair protein S5" evidence="5">
    <location>
        <begin position="245"/>
        <end position="383"/>
    </location>
</feature>
<feature type="compositionally biased region" description="Basic and acidic residues" evidence="3">
    <location>
        <begin position="491"/>
        <end position="516"/>
    </location>
</feature>
<dbReference type="Gene3D" id="3.30.1370.100">
    <property type="entry name" value="MutL, C-terminal domain, regulatory subdomain"/>
    <property type="match status" value="1"/>
</dbReference>
<dbReference type="Pfam" id="PF01119">
    <property type="entry name" value="DNA_mis_repair"/>
    <property type="match status" value="1"/>
</dbReference>
<feature type="compositionally biased region" description="Polar residues" evidence="3">
    <location>
        <begin position="552"/>
        <end position="562"/>
    </location>
</feature>
<dbReference type="Gene3D" id="3.30.565.10">
    <property type="entry name" value="Histidine kinase-like ATPase, C-terminal domain"/>
    <property type="match status" value="1"/>
</dbReference>
<dbReference type="NCBIfam" id="TIGR00585">
    <property type="entry name" value="mutl"/>
    <property type="match status" value="1"/>
</dbReference>
<dbReference type="InterPro" id="IPR042121">
    <property type="entry name" value="MutL_C_regsub"/>
</dbReference>
<dbReference type="GO" id="GO:0005524">
    <property type="term" value="F:ATP binding"/>
    <property type="evidence" value="ECO:0007669"/>
    <property type="project" value="InterPro"/>
</dbReference>
<protein>
    <submittedName>
        <fullName evidence="6">Mismatch repair endonuclease PMS2</fullName>
    </submittedName>
</protein>
<keyword evidence="2" id="KW-0227">DNA damage</keyword>
<dbReference type="GO" id="GO:0016887">
    <property type="term" value="F:ATP hydrolysis activity"/>
    <property type="evidence" value="ECO:0007669"/>
    <property type="project" value="InterPro"/>
</dbReference>
<dbReference type="Pfam" id="PF08676">
    <property type="entry name" value="MutL_C"/>
    <property type="match status" value="1"/>
</dbReference>
<dbReference type="GO" id="GO:0032389">
    <property type="term" value="C:MutLalpha complex"/>
    <property type="evidence" value="ECO:0007669"/>
    <property type="project" value="TreeGrafter"/>
</dbReference>
<proteinExistence type="inferred from homology"/>
<evidence type="ECO:0000256" key="2">
    <source>
        <dbReference type="ARBA" id="ARBA00022763"/>
    </source>
</evidence>
<dbReference type="SMART" id="SM01340">
    <property type="entry name" value="DNA_mis_repair"/>
    <property type="match status" value="1"/>
</dbReference>
<keyword evidence="7" id="KW-1185">Reference proteome</keyword>
<dbReference type="GO" id="GO:0006298">
    <property type="term" value="P:mismatch repair"/>
    <property type="evidence" value="ECO:0007669"/>
    <property type="project" value="InterPro"/>
</dbReference>
<dbReference type="InterPro" id="IPR020568">
    <property type="entry name" value="Ribosomal_Su5_D2-typ_SF"/>
</dbReference>
<evidence type="ECO:0000256" key="3">
    <source>
        <dbReference type="SAM" id="MobiDB-lite"/>
    </source>
</evidence>
<dbReference type="Gene3D" id="3.30.230.10">
    <property type="match status" value="1"/>
</dbReference>
<keyword evidence="6" id="KW-0378">Hydrolase</keyword>
<dbReference type="PROSITE" id="PS00058">
    <property type="entry name" value="DNA_MISMATCH_REPAIR_1"/>
    <property type="match status" value="1"/>
</dbReference>
<dbReference type="Gene3D" id="3.30.1540.20">
    <property type="entry name" value="MutL, C-terminal domain, dimerisation subdomain"/>
    <property type="match status" value="1"/>
</dbReference>
<evidence type="ECO:0000259" key="5">
    <source>
        <dbReference type="SMART" id="SM01340"/>
    </source>
</evidence>
<dbReference type="PANTHER" id="PTHR10073">
    <property type="entry name" value="DNA MISMATCH REPAIR PROTEIN MLH, PMS, MUTL"/>
    <property type="match status" value="1"/>
</dbReference>
<evidence type="ECO:0000256" key="1">
    <source>
        <dbReference type="ARBA" id="ARBA00006082"/>
    </source>
</evidence>
<dbReference type="Proteomes" id="UP001151699">
    <property type="component" value="Chromosome A"/>
</dbReference>
<dbReference type="InterPro" id="IPR014721">
    <property type="entry name" value="Ribsml_uS5_D2-typ_fold_subgr"/>
</dbReference>
<evidence type="ECO:0000313" key="6">
    <source>
        <dbReference type="EMBL" id="KAJ6646838.1"/>
    </source>
</evidence>
<name>A0A9Q0S7E6_9DIPT</name>
<comment type="similarity">
    <text evidence="1">Belongs to the DNA mismatch repair MutL/HexB family.</text>
</comment>
<dbReference type="SUPFAM" id="SSF118116">
    <property type="entry name" value="DNA mismatch repair protein MutL"/>
    <property type="match status" value="1"/>
</dbReference>
<dbReference type="AlphaFoldDB" id="A0A9Q0S7E6"/>
<feature type="compositionally biased region" description="Acidic residues" evidence="3">
    <location>
        <begin position="589"/>
        <end position="630"/>
    </location>
</feature>
<dbReference type="InterPro" id="IPR037198">
    <property type="entry name" value="MutL_C_sf"/>
</dbReference>
<feature type="compositionally biased region" description="Low complexity" evidence="3">
    <location>
        <begin position="478"/>
        <end position="490"/>
    </location>
</feature>
<dbReference type="GO" id="GO:0140664">
    <property type="term" value="F:ATP-dependent DNA damage sensor activity"/>
    <property type="evidence" value="ECO:0007669"/>
    <property type="project" value="InterPro"/>
</dbReference>
<dbReference type="FunFam" id="3.30.1370.100:FF:000001">
    <property type="entry name" value="Mismatch repair endonuclease pms1, putative"/>
    <property type="match status" value="1"/>
</dbReference>
<dbReference type="InterPro" id="IPR013507">
    <property type="entry name" value="DNA_mismatch_S5_2-like"/>
</dbReference>
<dbReference type="GO" id="GO:0030983">
    <property type="term" value="F:mismatched DNA binding"/>
    <property type="evidence" value="ECO:0007669"/>
    <property type="project" value="InterPro"/>
</dbReference>
<dbReference type="PANTHER" id="PTHR10073:SF52">
    <property type="entry name" value="MISMATCH REPAIR ENDONUCLEASE PMS2"/>
    <property type="match status" value="1"/>
</dbReference>
<dbReference type="GO" id="GO:0004519">
    <property type="term" value="F:endonuclease activity"/>
    <property type="evidence" value="ECO:0007669"/>
    <property type="project" value="UniProtKB-KW"/>
</dbReference>
<sequence length="890" mass="100781">MDNPSKNLDDSEATNEVAKAIQPIHSTTVHKICSGQVVLNLATAVKELVENALDASATIIEVKLRDHGIESIEVCDNGEGVEESNFGGLTAKYHTSKLREFSDLECVETFGFRGEALSSLCALSKMVITTRHCKADYGTRLELDESGAITKKEICARQTGTTVQLTNLFGTLPVRKKEFTRNIKKEFVKMCQILQGYCLVATGVRIICTNQNQNGPRSIVMATNGGRSVMDNISAIFGTKQVFDVLQIVPPTEIDELLIKNILEEFEPSVGSDAINNLSEADLKRFTIDGWISTCHHGSGRSSKDRQFVFINSRPCEPKKIIKIVNEIYHRYNSNQSPFLYLNIEVQRSDVDVNVTPDKRQLMVNNENILLLILKACLLKTFSNLPSTFKMQNLNLSTENAEDQSRIRTTPDPKKFSQMLAQWRKTGQTDQPCSSENKVKRKVSDEVECRNIKMRKIHEYLTQQHDETVPMSDDETLSSSIDQSSCLSESIDLKSPENTSDAERKHDVKEDIKKEKSSPLRIIDTYNGASSAPKANVNSIKYKITKVVSARSLSCEKNSPSKSVIKPSEKDLFESDEESRKIDSNSQREDEDEDEEEENDDAEEDEDEKESEEEVQYDSENDSPVEDDQEQYGFKSQCTINMLNRVTTSIEEISELMAAEEKFVEQSRRNKLERLKFKATIEPSKNKLAEEELQTEISKKSFAQMEIIGQFNLGFIVVKLEDDLFIVDQHATDEKFNYETLQKETTLFNQKLVVPQPLELTAVSEMVLIDNLEVFERNGFKFQINESAQPTKKIQLIGKPMSNRWEFGKEDIDELIFLLQESPNTVLRPSKISAMLASRACRKSVMIGMSLSTSDMQRLINQMGQIEHPWNCPHGRPTMRHLVNLAMISN</sequence>
<dbReference type="SMART" id="SM00853">
    <property type="entry name" value="MutL_C"/>
    <property type="match status" value="1"/>
</dbReference>
<reference evidence="6" key="1">
    <citation type="submission" date="2022-07" db="EMBL/GenBank/DDBJ databases">
        <authorList>
            <person name="Trinca V."/>
            <person name="Uliana J.V.C."/>
            <person name="Torres T.T."/>
            <person name="Ward R.J."/>
            <person name="Monesi N."/>
        </authorList>
    </citation>
    <scope>NUCLEOTIDE SEQUENCE</scope>
    <source>
        <strain evidence="6">HSMRA1968</strain>
        <tissue evidence="6">Whole embryos</tissue>
    </source>
</reference>
<dbReference type="SUPFAM" id="SSF55874">
    <property type="entry name" value="ATPase domain of HSP90 chaperone/DNA topoisomerase II/histidine kinase"/>
    <property type="match status" value="1"/>
</dbReference>
<dbReference type="SUPFAM" id="SSF54211">
    <property type="entry name" value="Ribosomal protein S5 domain 2-like"/>
    <property type="match status" value="1"/>
</dbReference>
<feature type="region of interest" description="Disordered" evidence="3">
    <location>
        <begin position="552"/>
        <end position="634"/>
    </location>
</feature>
<gene>
    <name evidence="6" type="primary">PMS2</name>
    <name evidence="6" type="ORF">Bhyg_02052</name>
</gene>
<feature type="compositionally biased region" description="Basic and acidic residues" evidence="3">
    <location>
        <begin position="567"/>
        <end position="588"/>
    </location>
</feature>
<feature type="region of interest" description="Disordered" evidence="3">
    <location>
        <begin position="461"/>
        <end position="516"/>
    </location>
</feature>
<evidence type="ECO:0000313" key="7">
    <source>
        <dbReference type="Proteomes" id="UP001151699"/>
    </source>
</evidence>
<accession>A0A9Q0S7E6</accession>
<evidence type="ECO:0000259" key="4">
    <source>
        <dbReference type="SMART" id="SM00853"/>
    </source>
</evidence>
<dbReference type="CDD" id="cd03484">
    <property type="entry name" value="MutL_Trans_hPMS_2_like"/>
    <property type="match status" value="1"/>
</dbReference>
<dbReference type="InterPro" id="IPR042120">
    <property type="entry name" value="MutL_C_dimsub"/>
</dbReference>
<dbReference type="Pfam" id="PF13589">
    <property type="entry name" value="HATPase_c_3"/>
    <property type="match status" value="1"/>
</dbReference>
<dbReference type="InterPro" id="IPR014790">
    <property type="entry name" value="MutL_C"/>
</dbReference>
<feature type="domain" description="MutL C-terminal dimerisation" evidence="4">
    <location>
        <begin position="707"/>
        <end position="851"/>
    </location>
</feature>
<dbReference type="OrthoDB" id="10254304at2759"/>
<dbReference type="InterPro" id="IPR038973">
    <property type="entry name" value="MutL/Mlh/Pms-like"/>
</dbReference>
<keyword evidence="6" id="KW-0255">Endonuclease</keyword>